<evidence type="ECO:0000313" key="6">
    <source>
        <dbReference type="EMBL" id="NYJ02952.1"/>
    </source>
</evidence>
<feature type="domain" description="Amine oxidase" evidence="5">
    <location>
        <begin position="11"/>
        <end position="442"/>
    </location>
</feature>
<dbReference type="PANTHER" id="PTHR43563">
    <property type="entry name" value="AMINE OXIDASE"/>
    <property type="match status" value="1"/>
</dbReference>
<accession>A0A853C8H1</accession>
<dbReference type="GO" id="GO:0097621">
    <property type="term" value="F:monoamine oxidase activity"/>
    <property type="evidence" value="ECO:0007669"/>
    <property type="project" value="UniProtKB-EC"/>
</dbReference>
<comment type="cofactor">
    <cofactor evidence="1">
        <name>FAD</name>
        <dbReference type="ChEBI" id="CHEBI:57692"/>
    </cofactor>
</comment>
<dbReference type="AlphaFoldDB" id="A0A853C8H1"/>
<dbReference type="RefSeq" id="WP_179669255.1">
    <property type="nucleotide sequence ID" value="NZ_JACCFP010000001.1"/>
</dbReference>
<comment type="caution">
    <text evidence="6">The sequence shown here is derived from an EMBL/GenBank/DDBJ whole genome shotgun (WGS) entry which is preliminary data.</text>
</comment>
<feature type="binding site" evidence="4">
    <location>
        <position position="12"/>
    </location>
    <ligand>
        <name>FAD</name>
        <dbReference type="ChEBI" id="CHEBI:57692"/>
    </ligand>
</feature>
<evidence type="ECO:0000256" key="2">
    <source>
        <dbReference type="ARBA" id="ARBA00005995"/>
    </source>
</evidence>
<evidence type="ECO:0000256" key="1">
    <source>
        <dbReference type="ARBA" id="ARBA00001974"/>
    </source>
</evidence>
<name>A0A853C8H1_9ACTN</name>
<dbReference type="Proteomes" id="UP000530424">
    <property type="component" value="Unassembled WGS sequence"/>
</dbReference>
<dbReference type="PRINTS" id="PR00757">
    <property type="entry name" value="AMINEOXDASEF"/>
</dbReference>
<feature type="binding site" evidence="4">
    <location>
        <begin position="31"/>
        <end position="32"/>
    </location>
    <ligand>
        <name>FAD</name>
        <dbReference type="ChEBI" id="CHEBI:57692"/>
    </ligand>
</feature>
<reference evidence="6 7" key="1">
    <citation type="submission" date="2020-07" db="EMBL/GenBank/DDBJ databases">
        <title>Sequencing the genomes of 1000 actinobacteria strains.</title>
        <authorList>
            <person name="Klenk H.-P."/>
        </authorList>
    </citation>
    <scope>NUCLEOTIDE SEQUENCE [LARGE SCALE GENOMIC DNA]</scope>
    <source>
        <strain evidence="6 7">DSM 103833</strain>
    </source>
</reference>
<evidence type="ECO:0000259" key="5">
    <source>
        <dbReference type="Pfam" id="PF01593"/>
    </source>
</evidence>
<organism evidence="6 7">
    <name type="scientific">Nocardioides thalensis</name>
    <dbReference type="NCBI Taxonomy" id="1914755"/>
    <lineage>
        <taxon>Bacteria</taxon>
        <taxon>Bacillati</taxon>
        <taxon>Actinomycetota</taxon>
        <taxon>Actinomycetes</taxon>
        <taxon>Propionibacteriales</taxon>
        <taxon>Nocardioidaceae</taxon>
        <taxon>Nocardioides</taxon>
    </lineage>
</organism>
<dbReference type="PANTHER" id="PTHR43563:SF1">
    <property type="entry name" value="AMINE OXIDASE [FLAVIN-CONTAINING] B"/>
    <property type="match status" value="1"/>
</dbReference>
<dbReference type="InterPro" id="IPR001613">
    <property type="entry name" value="Flavin_amine_oxidase"/>
</dbReference>
<proteinExistence type="inferred from homology"/>
<dbReference type="Gene3D" id="1.10.405.10">
    <property type="entry name" value="Guanine Nucleotide Dissociation Inhibitor, domain 1"/>
    <property type="match status" value="1"/>
</dbReference>
<gene>
    <name evidence="6" type="ORF">HNR19_003650</name>
</gene>
<dbReference type="SUPFAM" id="SSF54373">
    <property type="entry name" value="FAD-linked reductases, C-terminal domain"/>
    <property type="match status" value="1"/>
</dbReference>
<comment type="similarity">
    <text evidence="2">Belongs to the flavin monoamine oxidase family.</text>
</comment>
<dbReference type="InterPro" id="IPR050703">
    <property type="entry name" value="Flavin_MAO"/>
</dbReference>
<dbReference type="Gene3D" id="3.90.660.10">
    <property type="match status" value="1"/>
</dbReference>
<dbReference type="EC" id="1.4.3.4" evidence="6"/>
<keyword evidence="3 6" id="KW-0560">Oxidoreductase</keyword>
<feature type="binding site" evidence="4">
    <location>
        <position position="231"/>
    </location>
    <ligand>
        <name>FAD</name>
        <dbReference type="ChEBI" id="CHEBI:57692"/>
    </ligand>
</feature>
<dbReference type="EMBL" id="JACCFP010000001">
    <property type="protein sequence ID" value="NYJ02952.1"/>
    <property type="molecule type" value="Genomic_DNA"/>
</dbReference>
<dbReference type="SUPFAM" id="SSF51905">
    <property type="entry name" value="FAD/NAD(P)-binding domain"/>
    <property type="match status" value="1"/>
</dbReference>
<protein>
    <submittedName>
        <fullName evidence="6">Monoamine oxidase</fullName>
        <ecNumber evidence="6">1.4.3.4</ecNumber>
    </submittedName>
</protein>
<dbReference type="Gene3D" id="3.50.50.60">
    <property type="entry name" value="FAD/NAD(P)-binding domain"/>
    <property type="match status" value="1"/>
</dbReference>
<evidence type="ECO:0000256" key="4">
    <source>
        <dbReference type="PIRSR" id="PIRSR601613-1"/>
    </source>
</evidence>
<evidence type="ECO:0000256" key="3">
    <source>
        <dbReference type="ARBA" id="ARBA00023002"/>
    </source>
</evidence>
<dbReference type="InterPro" id="IPR002937">
    <property type="entry name" value="Amino_oxidase"/>
</dbReference>
<dbReference type="InterPro" id="IPR036188">
    <property type="entry name" value="FAD/NAD-bd_sf"/>
</dbReference>
<feature type="binding site" evidence="4">
    <location>
        <position position="419"/>
    </location>
    <ligand>
        <name>FAD</name>
        <dbReference type="ChEBI" id="CHEBI:57692"/>
    </ligand>
</feature>
<dbReference type="Pfam" id="PF01593">
    <property type="entry name" value="Amino_oxidase"/>
    <property type="match status" value="1"/>
</dbReference>
<feature type="binding site" evidence="4">
    <location>
        <position position="336"/>
    </location>
    <ligand>
        <name>substrate</name>
    </ligand>
</feature>
<sequence>MTDAVVVGAGLSGLVCARRLAGAGVDVEVLEARDRVGGRTLNQAIGPGQVTELGGQWAGPQHTAVRRLAAEVGVETFPTHIAGRHLYHHAGRATRYRGDVPARMPLGLGDFRLAQARLERLARRIDLDDPAGAPWARRYDEMTVETWMRRHMRTRSGRSLMRLTIKAVLAVEPREISLLGWLFYIASGGGLDSLIRTDGGYQQDRFVGGSQEIALRMAADLGQRLRLATPVRRIEHGRDGVRVHADGAVVDARSVVVAIPPHLHPTIEFAPGLPAVRNQLATAMSAGMVTKFVAVYPEPFWREAGLSGHATSTEGPISMTFDNSPPDGSPGALVAFALADGARALEAMSPADRRGVVLDALVALYGDRASTPQQLHEQCWAREQWTRGCYVGYFGPGGWTSFGSALRRPVGRIVWAGAETATHGHGSMDGAVTAGERAAEEALAALRLEAGVRA</sequence>
<evidence type="ECO:0000313" key="7">
    <source>
        <dbReference type="Proteomes" id="UP000530424"/>
    </source>
</evidence>
<keyword evidence="7" id="KW-1185">Reference proteome</keyword>